<dbReference type="GO" id="GO:0051301">
    <property type="term" value="P:cell division"/>
    <property type="evidence" value="ECO:0007669"/>
    <property type="project" value="UniProtKB-KW"/>
</dbReference>
<keyword evidence="8 10" id="KW-0472">Membrane</keyword>
<dbReference type="InterPro" id="IPR058204">
    <property type="entry name" value="FtsX_firmicutes-type"/>
</dbReference>
<comment type="caution">
    <text evidence="13">The sequence shown here is derived from an EMBL/GenBank/DDBJ whole genome shotgun (WGS) entry which is preliminary data.</text>
</comment>
<organism evidence="13 14">
    <name type="scientific">Liquorilactobacillus oeni DSM 19972</name>
    <dbReference type="NCBI Taxonomy" id="1423777"/>
    <lineage>
        <taxon>Bacteria</taxon>
        <taxon>Bacillati</taxon>
        <taxon>Bacillota</taxon>
        <taxon>Bacilli</taxon>
        <taxon>Lactobacillales</taxon>
        <taxon>Lactobacillaceae</taxon>
        <taxon>Liquorilactobacillus</taxon>
    </lineage>
</organism>
<keyword evidence="14" id="KW-1185">Reference proteome</keyword>
<keyword evidence="6 10" id="KW-0812">Transmembrane</keyword>
<name>A0A0R1MLF2_9LACO</name>
<comment type="subcellular location">
    <subcellularLocation>
        <location evidence="1">Cell membrane</location>
        <topology evidence="1">Multi-pass membrane protein</topology>
    </subcellularLocation>
</comment>
<dbReference type="NCBIfam" id="NF038347">
    <property type="entry name" value="FtsX_Gpos"/>
    <property type="match status" value="1"/>
</dbReference>
<evidence type="ECO:0000256" key="7">
    <source>
        <dbReference type="ARBA" id="ARBA00022989"/>
    </source>
</evidence>
<dbReference type="Pfam" id="PF18075">
    <property type="entry name" value="FtsX_ECD"/>
    <property type="match status" value="1"/>
</dbReference>
<evidence type="ECO:0000256" key="4">
    <source>
        <dbReference type="ARBA" id="ARBA00022475"/>
    </source>
</evidence>
<feature type="domain" description="FtsX extracellular" evidence="12">
    <location>
        <begin position="35"/>
        <end position="124"/>
    </location>
</feature>
<evidence type="ECO:0000313" key="13">
    <source>
        <dbReference type="EMBL" id="KRL04840.1"/>
    </source>
</evidence>
<reference evidence="13 14" key="1">
    <citation type="journal article" date="2015" name="Genome Announc.">
        <title>Expanding the biotechnology potential of lactobacilli through comparative genomics of 213 strains and associated genera.</title>
        <authorList>
            <person name="Sun Z."/>
            <person name="Harris H.M."/>
            <person name="McCann A."/>
            <person name="Guo C."/>
            <person name="Argimon S."/>
            <person name="Zhang W."/>
            <person name="Yang X."/>
            <person name="Jeffery I.B."/>
            <person name="Cooney J.C."/>
            <person name="Kagawa T.F."/>
            <person name="Liu W."/>
            <person name="Song Y."/>
            <person name="Salvetti E."/>
            <person name="Wrobel A."/>
            <person name="Rasinkangas P."/>
            <person name="Parkhill J."/>
            <person name="Rea M.C."/>
            <person name="O'Sullivan O."/>
            <person name="Ritari J."/>
            <person name="Douillard F.P."/>
            <person name="Paul Ross R."/>
            <person name="Yang R."/>
            <person name="Briner A.E."/>
            <person name="Felis G.E."/>
            <person name="de Vos W.M."/>
            <person name="Barrangou R."/>
            <person name="Klaenhammer T.R."/>
            <person name="Caufield P.W."/>
            <person name="Cui Y."/>
            <person name="Zhang H."/>
            <person name="O'Toole P.W."/>
        </authorList>
    </citation>
    <scope>NUCLEOTIDE SEQUENCE [LARGE SCALE GENOMIC DNA]</scope>
    <source>
        <strain evidence="13 14">DSM 19972</strain>
    </source>
</reference>
<evidence type="ECO:0000256" key="2">
    <source>
        <dbReference type="ARBA" id="ARBA00007379"/>
    </source>
</evidence>
<dbReference type="GO" id="GO:0005886">
    <property type="term" value="C:plasma membrane"/>
    <property type="evidence" value="ECO:0007669"/>
    <property type="project" value="UniProtKB-SubCell"/>
</dbReference>
<protein>
    <recommendedName>
        <fullName evidence="3">Cell division protein FtsX</fullName>
    </recommendedName>
</protein>
<dbReference type="InterPro" id="IPR003838">
    <property type="entry name" value="ABC3_permease_C"/>
</dbReference>
<dbReference type="Gene3D" id="3.30.70.3040">
    <property type="match status" value="1"/>
</dbReference>
<evidence type="ECO:0000256" key="5">
    <source>
        <dbReference type="ARBA" id="ARBA00022618"/>
    </source>
</evidence>
<feature type="transmembrane region" description="Helical" evidence="10">
    <location>
        <begin position="192"/>
        <end position="219"/>
    </location>
</feature>
<feature type="transmembrane region" description="Helical" evidence="10">
    <location>
        <begin position="239"/>
        <end position="263"/>
    </location>
</feature>
<keyword evidence="9" id="KW-0131">Cell cycle</keyword>
<keyword evidence="5" id="KW-0132">Cell division</keyword>
<evidence type="ECO:0000256" key="3">
    <source>
        <dbReference type="ARBA" id="ARBA00021907"/>
    </source>
</evidence>
<dbReference type="PANTHER" id="PTHR47755:SF1">
    <property type="entry name" value="CELL DIVISION PROTEIN FTSX"/>
    <property type="match status" value="1"/>
</dbReference>
<dbReference type="InterPro" id="IPR040690">
    <property type="entry name" value="FtsX_ECD"/>
</dbReference>
<proteinExistence type="inferred from homology"/>
<evidence type="ECO:0000256" key="8">
    <source>
        <dbReference type="ARBA" id="ARBA00023136"/>
    </source>
</evidence>
<dbReference type="EMBL" id="AZEH01000039">
    <property type="protein sequence ID" value="KRL04840.1"/>
    <property type="molecule type" value="Genomic_DNA"/>
</dbReference>
<evidence type="ECO:0000256" key="10">
    <source>
        <dbReference type="SAM" id="Phobius"/>
    </source>
</evidence>
<evidence type="ECO:0000256" key="6">
    <source>
        <dbReference type="ARBA" id="ARBA00022692"/>
    </source>
</evidence>
<evidence type="ECO:0000256" key="9">
    <source>
        <dbReference type="ARBA" id="ARBA00023306"/>
    </source>
</evidence>
<dbReference type="Proteomes" id="UP000051686">
    <property type="component" value="Unassembled WGS sequence"/>
</dbReference>
<evidence type="ECO:0000313" key="14">
    <source>
        <dbReference type="Proteomes" id="UP000051686"/>
    </source>
</evidence>
<accession>A0A0R1MLF2</accession>
<comment type="similarity">
    <text evidence="2">Belongs to the ABC-4 integral membrane protein family. FtsX subfamily.</text>
</comment>
<dbReference type="PANTHER" id="PTHR47755">
    <property type="entry name" value="CELL DIVISION PROTEIN FTSX"/>
    <property type="match status" value="1"/>
</dbReference>
<dbReference type="AlphaFoldDB" id="A0A0R1MLF2"/>
<keyword evidence="4" id="KW-1003">Cell membrane</keyword>
<dbReference type="InterPro" id="IPR004513">
    <property type="entry name" value="FtsX"/>
</dbReference>
<dbReference type="Pfam" id="PF02687">
    <property type="entry name" value="FtsX"/>
    <property type="match status" value="1"/>
</dbReference>
<evidence type="ECO:0000256" key="1">
    <source>
        <dbReference type="ARBA" id="ARBA00004651"/>
    </source>
</evidence>
<evidence type="ECO:0000259" key="11">
    <source>
        <dbReference type="Pfam" id="PF02687"/>
    </source>
</evidence>
<gene>
    <name evidence="13" type="ORF">FD46_GL001978</name>
</gene>
<feature type="domain" description="ABC3 transporter permease C-terminal" evidence="11">
    <location>
        <begin position="149"/>
        <end position="267"/>
    </location>
</feature>
<dbReference type="STRING" id="1423777.FD46_GL001978"/>
<keyword evidence="7 10" id="KW-1133">Transmembrane helix</keyword>
<dbReference type="PIRSF" id="PIRSF003097">
    <property type="entry name" value="FtsX"/>
    <property type="match status" value="1"/>
</dbReference>
<sequence>MAAFSAVTVTLLLVGVLLTILLNVNKIASDVENDVQVRVLINRGTAQQQRNQLKNKLKAETAVKKITFSSKEHELKNVIKSYGKGFKLFGGDGNPLYDVFIVQTKEPKQTVQIARKAKNMKFVYDAKYGGTSAKRLFAIVNSIQRWGMGISLLLLFVAVFLISNTIRITILSRQNEISIMRLVGATNSFIRWPFVLEGAWTGLFGAMLPLIIVDFGYVWTHRVLSQTLASTSYRLLSPGVFLVEIDALLILIGICIGALGATFSMRRFLKI</sequence>
<dbReference type="PATRIC" id="fig|1423777.3.peg.2035"/>
<feature type="transmembrane region" description="Helical" evidence="10">
    <location>
        <begin position="146"/>
        <end position="171"/>
    </location>
</feature>
<evidence type="ECO:0000259" key="12">
    <source>
        <dbReference type="Pfam" id="PF18075"/>
    </source>
</evidence>